<organism evidence="8 9">
    <name type="scientific">Trichogramma brassicae</name>
    <dbReference type="NCBI Taxonomy" id="86971"/>
    <lineage>
        <taxon>Eukaryota</taxon>
        <taxon>Metazoa</taxon>
        <taxon>Ecdysozoa</taxon>
        <taxon>Arthropoda</taxon>
        <taxon>Hexapoda</taxon>
        <taxon>Insecta</taxon>
        <taxon>Pterygota</taxon>
        <taxon>Neoptera</taxon>
        <taxon>Endopterygota</taxon>
        <taxon>Hymenoptera</taxon>
        <taxon>Apocrita</taxon>
        <taxon>Proctotrupomorpha</taxon>
        <taxon>Chalcidoidea</taxon>
        <taxon>Trichogrammatidae</taxon>
        <taxon>Trichogramma</taxon>
    </lineage>
</organism>
<sequence>MADLGQSLPAGRTAGKTGRKNGSVSALLLASLLLVLRVPDARAGLCPSICKCDDDTLSSSCAYAGLDIVPIQLNPGLRQLDLSGNRISSLHRTFDFYGNLASLDLSSNLVHTLGANNFQSNGHMVSLNLSSNALSTLAKNALHGLKMLRELDLSSNNISDLDPQAFRYTTELERLDLSGNSLTSLPDDLLRNLHKIRVLALKGNSLLEVPSPNLALAPSLEFLDLSDNLIQELGGSVAVPSLPALATLSLANNVLRSLADDSFERLPGLRSLDLSGNNLTYVPTGALARLAVLDTLLLTRNPLGGLRDLAFRSLFELRRLELEDCSINFVEARAFADNVNLERISLDGNRELNELPARVLYAAGNLRSRVKMSDDYSFKPEMWVSLRRCSLGSLQPTQFPVDGLQTLRVGGNPLMCNCSVHWLWNVLRDEEQRRNLSDGGSRLEIDSAEIICADEEFAGKALLRLPEGSLRCRLSPLYLALSVAGCLLATIGILALVAYVTRMKRRKRVPTYAAPTHPELLVYVGRANDGLPEKHHESYSRRLIARTEDLVYEAANQDYQRSGSSSGRKSGSESPDSRETNVYETPRYSRPSPAPRSNGFNSFYQQQIQAGAPPPPPLSTNHLSSSQHSPYATANEMLYGEKQQPASIALANGNCLQPQEGVYAVADVTNYHEDPSTLYRMQRQQRQQQQHRHPYEYSEYEYEPPLPPKPHRSTYGSEFYYPAPPHIYRITINFGLFFSVLSFAIYICARIMQRRRRTRWSKLCINSYELATQKAPMRNIHYCFARTAPRHIFRLQMYAALSKFK</sequence>
<evidence type="ECO:0000256" key="5">
    <source>
        <dbReference type="SAM" id="MobiDB-lite"/>
    </source>
</evidence>
<dbReference type="PANTHER" id="PTHR24373:SF275">
    <property type="entry name" value="TIR DOMAIN-CONTAINING PROTEIN"/>
    <property type="match status" value="1"/>
</dbReference>
<evidence type="ECO:0000313" key="9">
    <source>
        <dbReference type="Proteomes" id="UP000479190"/>
    </source>
</evidence>
<keyword evidence="4" id="KW-0325">Glycoprotein</keyword>
<dbReference type="Pfam" id="PF13855">
    <property type="entry name" value="LRR_8"/>
    <property type="match status" value="2"/>
</dbReference>
<keyword evidence="6" id="KW-0472">Membrane</keyword>
<dbReference type="SUPFAM" id="SSF52058">
    <property type="entry name" value="L domain-like"/>
    <property type="match status" value="1"/>
</dbReference>
<evidence type="ECO:0000256" key="1">
    <source>
        <dbReference type="ARBA" id="ARBA00022614"/>
    </source>
</evidence>
<name>A0A6H5I0D4_9HYME</name>
<feature type="compositionally biased region" description="Low complexity" evidence="5">
    <location>
        <begin position="562"/>
        <end position="574"/>
    </location>
</feature>
<dbReference type="InterPro" id="IPR050328">
    <property type="entry name" value="Dev_Immune_Receptor"/>
</dbReference>
<feature type="compositionally biased region" description="Low complexity" evidence="5">
    <location>
        <begin position="586"/>
        <end position="597"/>
    </location>
</feature>
<feature type="compositionally biased region" description="Polar residues" evidence="5">
    <location>
        <begin position="598"/>
        <end position="609"/>
    </location>
</feature>
<keyword evidence="1" id="KW-0433">Leucine-rich repeat</keyword>
<feature type="region of interest" description="Disordered" evidence="5">
    <location>
        <begin position="1"/>
        <end position="20"/>
    </location>
</feature>
<keyword evidence="9" id="KW-1185">Reference proteome</keyword>
<dbReference type="PANTHER" id="PTHR24373">
    <property type="entry name" value="SLIT RELATED LEUCINE-RICH REPEAT NEURONAL PROTEIN"/>
    <property type="match status" value="1"/>
</dbReference>
<dbReference type="InterPro" id="IPR032675">
    <property type="entry name" value="LRR_dom_sf"/>
</dbReference>
<keyword evidence="2 7" id="KW-0732">Signal</keyword>
<keyword evidence="3" id="KW-0677">Repeat</keyword>
<dbReference type="Proteomes" id="UP000479190">
    <property type="component" value="Unassembled WGS sequence"/>
</dbReference>
<keyword evidence="6" id="KW-0812">Transmembrane</keyword>
<evidence type="ECO:0000256" key="7">
    <source>
        <dbReference type="SAM" id="SignalP"/>
    </source>
</evidence>
<feature type="signal peptide" evidence="7">
    <location>
        <begin position="1"/>
        <end position="43"/>
    </location>
</feature>
<dbReference type="AlphaFoldDB" id="A0A6H5I0D4"/>
<gene>
    <name evidence="8" type="ORF">TBRA_LOCUS3031</name>
</gene>
<feature type="transmembrane region" description="Helical" evidence="6">
    <location>
        <begin position="727"/>
        <end position="747"/>
    </location>
</feature>
<evidence type="ECO:0000256" key="3">
    <source>
        <dbReference type="ARBA" id="ARBA00022737"/>
    </source>
</evidence>
<accession>A0A6H5I0D4</accession>
<dbReference type="Gene3D" id="3.80.10.10">
    <property type="entry name" value="Ribonuclease Inhibitor"/>
    <property type="match status" value="3"/>
</dbReference>
<proteinExistence type="predicted"/>
<keyword evidence="6" id="KW-1133">Transmembrane helix</keyword>
<feature type="region of interest" description="Disordered" evidence="5">
    <location>
        <begin position="557"/>
        <end position="628"/>
    </location>
</feature>
<evidence type="ECO:0000256" key="6">
    <source>
        <dbReference type="SAM" id="Phobius"/>
    </source>
</evidence>
<dbReference type="PROSITE" id="PS51450">
    <property type="entry name" value="LRR"/>
    <property type="match status" value="4"/>
</dbReference>
<dbReference type="EMBL" id="CADCXV010000613">
    <property type="protein sequence ID" value="CAB0031049.1"/>
    <property type="molecule type" value="Genomic_DNA"/>
</dbReference>
<dbReference type="PRINTS" id="PR00019">
    <property type="entry name" value="LEURICHRPT"/>
</dbReference>
<feature type="chain" id="PRO_5026037302" description="LRRCT domain-containing protein" evidence="7">
    <location>
        <begin position="44"/>
        <end position="805"/>
    </location>
</feature>
<dbReference type="FunFam" id="3.80.10.10:FF:000770">
    <property type="entry name" value="Uncharacterized protein"/>
    <property type="match status" value="1"/>
</dbReference>
<evidence type="ECO:0008006" key="10">
    <source>
        <dbReference type="Google" id="ProtNLM"/>
    </source>
</evidence>
<dbReference type="SMART" id="SM00369">
    <property type="entry name" value="LRR_TYP"/>
    <property type="match status" value="10"/>
</dbReference>
<dbReference type="OrthoDB" id="2190652at2759"/>
<protein>
    <recommendedName>
        <fullName evidence="10">LRRCT domain-containing protein</fullName>
    </recommendedName>
</protein>
<reference evidence="8 9" key="1">
    <citation type="submission" date="2020-02" db="EMBL/GenBank/DDBJ databases">
        <authorList>
            <person name="Ferguson B K."/>
        </authorList>
    </citation>
    <scope>NUCLEOTIDE SEQUENCE [LARGE SCALE GENOMIC DNA]</scope>
</reference>
<dbReference type="InterPro" id="IPR003591">
    <property type="entry name" value="Leu-rich_rpt_typical-subtyp"/>
</dbReference>
<feature type="transmembrane region" description="Helical" evidence="6">
    <location>
        <begin position="477"/>
        <end position="500"/>
    </location>
</feature>
<evidence type="ECO:0000313" key="8">
    <source>
        <dbReference type="EMBL" id="CAB0031049.1"/>
    </source>
</evidence>
<evidence type="ECO:0000256" key="2">
    <source>
        <dbReference type="ARBA" id="ARBA00022729"/>
    </source>
</evidence>
<evidence type="ECO:0000256" key="4">
    <source>
        <dbReference type="ARBA" id="ARBA00023180"/>
    </source>
</evidence>
<feature type="compositionally biased region" description="Polar residues" evidence="5">
    <location>
        <begin position="619"/>
        <end position="628"/>
    </location>
</feature>
<dbReference type="InterPro" id="IPR001611">
    <property type="entry name" value="Leu-rich_rpt"/>
</dbReference>